<dbReference type="Gene3D" id="2.60.40.1180">
    <property type="entry name" value="Golgi alpha-mannosidase II"/>
    <property type="match status" value="1"/>
</dbReference>
<dbReference type="Gene3D" id="3.20.20.80">
    <property type="entry name" value="Glycosidases"/>
    <property type="match status" value="1"/>
</dbReference>
<dbReference type="InterPro" id="IPR017853">
    <property type="entry name" value="GH"/>
</dbReference>
<dbReference type="PANTHER" id="PTHR10357:SF213">
    <property type="entry name" value="ALPHA AMYLASE CATALYTIC REGION"/>
    <property type="match status" value="1"/>
</dbReference>
<dbReference type="OrthoDB" id="9761577at2"/>
<feature type="domain" description="Glycosyl hydrolase family 13 catalytic" evidence="1">
    <location>
        <begin position="88"/>
        <end position="545"/>
    </location>
</feature>
<name>A0A3A3YXP8_9ACTN</name>
<dbReference type="InterPro" id="IPR013780">
    <property type="entry name" value="Glyco_hydro_b"/>
</dbReference>
<keyword evidence="3" id="KW-1185">Reference proteome</keyword>
<evidence type="ECO:0000313" key="3">
    <source>
        <dbReference type="Proteomes" id="UP000265614"/>
    </source>
</evidence>
<accession>A0A3A3YXP8</accession>
<evidence type="ECO:0000259" key="1">
    <source>
        <dbReference type="SMART" id="SM00642"/>
    </source>
</evidence>
<dbReference type="EMBL" id="QZEZ01000005">
    <property type="protein sequence ID" value="RJK95493.1"/>
    <property type="molecule type" value="Genomic_DNA"/>
</dbReference>
<reference evidence="2 3" key="1">
    <citation type="submission" date="2018-09" db="EMBL/GenBank/DDBJ databases">
        <title>YIM 75000 draft genome.</title>
        <authorList>
            <person name="Tang S."/>
            <person name="Feng Y."/>
        </authorList>
    </citation>
    <scope>NUCLEOTIDE SEQUENCE [LARGE SCALE GENOMIC DNA]</scope>
    <source>
        <strain evidence="2 3">YIM 75000</strain>
    </source>
</reference>
<dbReference type="InterPro" id="IPR055218">
    <property type="entry name" value="Amylosucrase_C"/>
</dbReference>
<dbReference type="AlphaFoldDB" id="A0A3A3YXP8"/>
<dbReference type="SUPFAM" id="SSF51011">
    <property type="entry name" value="Glycosyl hydrolase domain"/>
    <property type="match status" value="1"/>
</dbReference>
<dbReference type="GO" id="GO:0047669">
    <property type="term" value="F:amylosucrase activity"/>
    <property type="evidence" value="ECO:0007669"/>
    <property type="project" value="InterPro"/>
</dbReference>
<dbReference type="InterPro" id="IPR044077">
    <property type="entry name" value="Amylosucrase"/>
</dbReference>
<dbReference type="Pfam" id="PF22582">
    <property type="entry name" value="Amylosucrase_C-like"/>
    <property type="match status" value="1"/>
</dbReference>
<evidence type="ECO:0000313" key="2">
    <source>
        <dbReference type="EMBL" id="RJK95493.1"/>
    </source>
</evidence>
<dbReference type="Gene3D" id="1.10.1740.10">
    <property type="match status" value="1"/>
</dbReference>
<sequence length="644" mass="71264">MLDRAAEVLAGEPEHDRELFLARLRRHWPDLLSGLEAAYGDAAPAAAARAVDVAARRAVERPADLRLLDLRRLVDPDWFQAPSMLGYACYADRFGGTLAGVAERAGYLRELGVTYLHLMPLLAPRPAPNDGGYAVQDYRRVREDLGTMDDLADLAAVLRAQGVSLVLDLVLNHVAREHEWAVRARAGEERYRGYFHVHPDRAVPDAFERTLPEVFPDFAPGSFTWDDDLRGWVWTTFNAWQWDLDWHNPEVFLELADVVCHLANQGVEVLRLDAIAFLWKRLGTDCQNQPEVHALTQALRAVARVQAPALAFKAEAIVGPDDLAHYLGVGRHAGKVSDLAYHNTLMVQVWSSLAARDARLLTTALRRFPPKPPTTAWGTYVRCHDDIGWAVSDEDAAAVGWDGAAHRRFLSDFYSGEFPGSFARGLVFQHNPATGDRRISGTAASLAGLERALDEDDPHAAELAVRRLLLAHHVVLGHGGVPLVWMGDELGLLNDRDWAQDPAHAGDNRWVHRPRMPWDVAERRHREGTVEHRLFHGLRAAVRARAGLPAMHASVEAEALDPPLPGVLMTRRRHPEQTLVCLYNLTEHDQWVPRGLVPLGGALRDELAGQPAGEADGTLLLTPYRALWLTGDAGGEPARDPAGT</sequence>
<comment type="caution">
    <text evidence="2">The sequence shown here is derived from an EMBL/GenBank/DDBJ whole genome shotgun (WGS) entry which is preliminary data.</text>
</comment>
<organism evidence="2 3">
    <name type="scientific">Vallicoccus soli</name>
    <dbReference type="NCBI Taxonomy" id="2339232"/>
    <lineage>
        <taxon>Bacteria</taxon>
        <taxon>Bacillati</taxon>
        <taxon>Actinomycetota</taxon>
        <taxon>Actinomycetes</taxon>
        <taxon>Motilibacterales</taxon>
        <taxon>Vallicoccaceae</taxon>
        <taxon>Vallicoccus</taxon>
    </lineage>
</organism>
<proteinExistence type="predicted"/>
<dbReference type="SUPFAM" id="SSF51445">
    <property type="entry name" value="(Trans)glycosidases"/>
    <property type="match status" value="1"/>
</dbReference>
<dbReference type="InterPro" id="IPR006047">
    <property type="entry name" value="GH13_cat_dom"/>
</dbReference>
<dbReference type="SMART" id="SM00642">
    <property type="entry name" value="Aamy"/>
    <property type="match status" value="1"/>
</dbReference>
<dbReference type="Proteomes" id="UP000265614">
    <property type="component" value="Unassembled WGS sequence"/>
</dbReference>
<dbReference type="PANTHER" id="PTHR10357">
    <property type="entry name" value="ALPHA-AMYLASE FAMILY MEMBER"/>
    <property type="match status" value="1"/>
</dbReference>
<gene>
    <name evidence="2" type="ORF">D5H78_11565</name>
</gene>
<dbReference type="Gene3D" id="3.90.400.10">
    <property type="entry name" value="Oligo-1,6-glucosidase, Domain 2"/>
    <property type="match status" value="1"/>
</dbReference>
<dbReference type="InterPro" id="IPR045857">
    <property type="entry name" value="O16G_dom_2"/>
</dbReference>
<dbReference type="CDD" id="cd11324">
    <property type="entry name" value="AmyAc_Amylosucrase"/>
    <property type="match status" value="1"/>
</dbReference>
<protein>
    <submittedName>
        <fullName evidence="2">Alpha-amylase</fullName>
    </submittedName>
</protein>
<dbReference type="GO" id="GO:0005975">
    <property type="term" value="P:carbohydrate metabolic process"/>
    <property type="evidence" value="ECO:0007669"/>
    <property type="project" value="InterPro"/>
</dbReference>
<dbReference type="Pfam" id="PF00128">
    <property type="entry name" value="Alpha-amylase"/>
    <property type="match status" value="1"/>
</dbReference>